<dbReference type="GO" id="GO:0005634">
    <property type="term" value="C:nucleus"/>
    <property type="evidence" value="ECO:0000318"/>
    <property type="project" value="GO_Central"/>
</dbReference>
<gene>
    <name evidence="24" type="primary">WBGene00278061</name>
</gene>
<evidence type="ECO:0000256" key="10">
    <source>
        <dbReference type="ARBA" id="ARBA00023015"/>
    </source>
</evidence>
<organism evidence="24 25">
    <name type="scientific">Pristionchus pacificus</name>
    <name type="common">Parasitic nematode worm</name>
    <dbReference type="NCBI Taxonomy" id="54126"/>
    <lineage>
        <taxon>Eukaryota</taxon>
        <taxon>Metazoa</taxon>
        <taxon>Ecdysozoa</taxon>
        <taxon>Nematoda</taxon>
        <taxon>Chromadorea</taxon>
        <taxon>Rhabditida</taxon>
        <taxon>Rhabditina</taxon>
        <taxon>Diplogasteromorpha</taxon>
        <taxon>Diplogasteroidea</taxon>
        <taxon>Neodiplogasteridae</taxon>
        <taxon>Pristionchus</taxon>
    </lineage>
</organism>
<comment type="catalytic activity">
    <reaction evidence="17">
        <text>a 5'-end (N(7)-methyl 5'-triphosphoguanosine)-ribonucleoside in snRNA + S-adenosyl-L-methionine = a 5'-end (N(2),N(7)-dimethyl 5'-triphosphoguanosine)-ribonucleoside in snRNA + S-adenosyl-L-homocysteine + H(+)</text>
        <dbReference type="Rhea" id="RHEA:78471"/>
        <dbReference type="Rhea" id="RHEA-COMP:19085"/>
        <dbReference type="Rhea" id="RHEA-COMP:19087"/>
        <dbReference type="ChEBI" id="CHEBI:15378"/>
        <dbReference type="ChEBI" id="CHEBI:57856"/>
        <dbReference type="ChEBI" id="CHEBI:59789"/>
        <dbReference type="ChEBI" id="CHEBI:156461"/>
        <dbReference type="ChEBI" id="CHEBI:172880"/>
    </reaction>
    <physiologicalReaction direction="left-to-right" evidence="17">
        <dbReference type="Rhea" id="RHEA:78472"/>
    </physiologicalReaction>
</comment>
<dbReference type="GO" id="GO:0071164">
    <property type="term" value="F:RNA cap trimethylguanosine synthase activity"/>
    <property type="evidence" value="ECO:0000318"/>
    <property type="project" value="GO_Central"/>
</dbReference>
<dbReference type="GO" id="GO:0036261">
    <property type="term" value="P:7-methylguanosine cap hypermethylation"/>
    <property type="evidence" value="ECO:0000318"/>
    <property type="project" value="GO_Central"/>
</dbReference>
<keyword evidence="5" id="KW-0963">Cytoplasm</keyword>
<evidence type="ECO:0000256" key="12">
    <source>
        <dbReference type="ARBA" id="ARBA00023242"/>
    </source>
</evidence>
<comment type="catalytic activity">
    <reaction evidence="14">
        <text>a 5'-end (N(2),N(7)-dimethyl 5'-triphosphoguanosine)-ribonucleoside in snoRNA + S-adenosyl-L-methionine = a 5'-end (N(2),N(2),N(7)-trimethyl 5'-triphosphoguanosine)-ribonucleoside in snoRNA + S-adenosyl-L-homocysteine + H(+)</text>
        <dbReference type="Rhea" id="RHEA:78507"/>
        <dbReference type="Rhea" id="RHEA-COMP:19088"/>
        <dbReference type="Rhea" id="RHEA-COMP:19090"/>
        <dbReference type="ChEBI" id="CHEBI:15378"/>
        <dbReference type="ChEBI" id="CHEBI:57856"/>
        <dbReference type="ChEBI" id="CHEBI:59789"/>
        <dbReference type="ChEBI" id="CHEBI:167623"/>
        <dbReference type="ChEBI" id="CHEBI:172880"/>
    </reaction>
    <physiologicalReaction direction="left-to-right" evidence="14">
        <dbReference type="Rhea" id="RHEA:78508"/>
    </physiologicalReaction>
</comment>
<dbReference type="PANTHER" id="PTHR14741">
    <property type="entry name" value="S-ADENOSYLMETHIONINE-DEPENDENT METHYLTRANSFERASE RELATED"/>
    <property type="match status" value="1"/>
</dbReference>
<dbReference type="GO" id="GO:0005737">
    <property type="term" value="C:cytoplasm"/>
    <property type="evidence" value="ECO:0007669"/>
    <property type="project" value="UniProtKB-SubCell"/>
</dbReference>
<reference evidence="24" key="2">
    <citation type="submission" date="2022-06" db="UniProtKB">
        <authorList>
            <consortium name="EnsemblMetazoa"/>
        </authorList>
    </citation>
    <scope>IDENTIFICATION</scope>
    <source>
        <strain evidence="24">PS312</strain>
    </source>
</reference>
<keyword evidence="9" id="KW-0949">S-adenosyl-L-methionine</keyword>
<evidence type="ECO:0000256" key="14">
    <source>
        <dbReference type="ARBA" id="ARBA00047418"/>
    </source>
</evidence>
<protein>
    <recommendedName>
        <fullName evidence="4">Trimethylguanosine synthase</fullName>
    </recommendedName>
    <alternativeName>
        <fullName evidence="18">Cap-specific guanine-N(2) methyltransferase</fullName>
    </alternativeName>
    <alternativeName>
        <fullName evidence="21">Nuclear receptor coactivator 6-interacting protein</fullName>
    </alternativeName>
    <alternativeName>
        <fullName evidence="22">PRIP-interacting protein with methyltransferase motif</fullName>
    </alternativeName>
</protein>
<evidence type="ECO:0000256" key="6">
    <source>
        <dbReference type="ARBA" id="ARBA00022553"/>
    </source>
</evidence>
<comment type="catalytic activity">
    <reaction evidence="16">
        <text>a 5'-end (N(2),N(7)-dimethyl 5'-triphosphoguanosine)-ribonucleoside in snRNA + S-adenosyl-L-methionine = a 5'-end (N(2),N(2),N(7)-trimethyl 5'-triphosphoguanosine)-ribonucleoside in snRNA + S-adenosyl-L-homocysteine + H(+)</text>
        <dbReference type="Rhea" id="RHEA:78479"/>
        <dbReference type="Rhea" id="RHEA-COMP:19087"/>
        <dbReference type="Rhea" id="RHEA-COMP:19089"/>
        <dbReference type="ChEBI" id="CHEBI:15378"/>
        <dbReference type="ChEBI" id="CHEBI:57856"/>
        <dbReference type="ChEBI" id="CHEBI:59789"/>
        <dbReference type="ChEBI" id="CHEBI:167623"/>
        <dbReference type="ChEBI" id="CHEBI:172880"/>
    </reaction>
    <physiologicalReaction direction="left-to-right" evidence="16">
        <dbReference type="Rhea" id="RHEA:78480"/>
    </physiologicalReaction>
</comment>
<evidence type="ECO:0000256" key="3">
    <source>
        <dbReference type="ARBA" id="ARBA00004604"/>
    </source>
</evidence>
<dbReference type="FunFam" id="3.40.50.150:FF:000066">
    <property type="entry name" value="Trimethylguanosine synthase 1"/>
    <property type="match status" value="1"/>
</dbReference>
<dbReference type="OrthoDB" id="194443at2759"/>
<dbReference type="EnsemblMetazoa" id="PPA39692.1">
    <property type="protein sequence ID" value="PPA39692.1"/>
    <property type="gene ID" value="WBGene00278061"/>
</dbReference>
<evidence type="ECO:0000256" key="23">
    <source>
        <dbReference type="SAM" id="MobiDB-lite"/>
    </source>
</evidence>
<dbReference type="GO" id="GO:0015030">
    <property type="term" value="C:Cajal body"/>
    <property type="evidence" value="ECO:0007669"/>
    <property type="project" value="UniProtKB-SubCell"/>
</dbReference>
<evidence type="ECO:0000256" key="22">
    <source>
        <dbReference type="ARBA" id="ARBA00081504"/>
    </source>
</evidence>
<reference evidence="25" key="1">
    <citation type="journal article" date="2008" name="Nat. Genet.">
        <title>The Pristionchus pacificus genome provides a unique perspective on nematode lifestyle and parasitism.</title>
        <authorList>
            <person name="Dieterich C."/>
            <person name="Clifton S.W."/>
            <person name="Schuster L.N."/>
            <person name="Chinwalla A."/>
            <person name="Delehaunty K."/>
            <person name="Dinkelacker I."/>
            <person name="Fulton L."/>
            <person name="Fulton R."/>
            <person name="Godfrey J."/>
            <person name="Minx P."/>
            <person name="Mitreva M."/>
            <person name="Roeseler W."/>
            <person name="Tian H."/>
            <person name="Witte H."/>
            <person name="Yang S.P."/>
            <person name="Wilson R.K."/>
            <person name="Sommer R.J."/>
        </authorList>
    </citation>
    <scope>NUCLEOTIDE SEQUENCE [LARGE SCALE GENOMIC DNA]</scope>
    <source>
        <strain evidence="25">PS312</strain>
    </source>
</reference>
<dbReference type="AlphaFoldDB" id="A0A2A6BDI8"/>
<keyword evidence="8" id="KW-0808">Transferase</keyword>
<evidence type="ECO:0000313" key="25">
    <source>
        <dbReference type="Proteomes" id="UP000005239"/>
    </source>
</evidence>
<dbReference type="InterPro" id="IPR019012">
    <property type="entry name" value="RNA_cap_Gua-N2-MeTrfase"/>
</dbReference>
<feature type="compositionally biased region" description="Basic and acidic residues" evidence="23">
    <location>
        <begin position="309"/>
        <end position="321"/>
    </location>
</feature>
<evidence type="ECO:0000256" key="16">
    <source>
        <dbReference type="ARBA" id="ARBA00048763"/>
    </source>
</evidence>
<comment type="function">
    <text evidence="19">Catalyzes the 2 serial methylation steps for the conversion of the 7-monomethylguanosine (m(7)G) caps of snRNAs and snoRNAs to a 2,2,7-trimethylguanosine (m(2,2,7)G) cap structure. The enzyme is specific for guanine, and N7 methylation must precede N2 methylation. Hypermethylation of the m7G cap of U snRNAs leads to their concentration in nuclear foci, their colocalization with coilin and the formation of canonical Cajal bodies (CBs). Plays a role in transcriptional regulation.</text>
</comment>
<keyword evidence="6" id="KW-0597">Phosphoprotein</keyword>
<accession>A0A2A6BDI8</accession>
<dbReference type="Gene3D" id="3.40.50.150">
    <property type="entry name" value="Vaccinia Virus protein VP39"/>
    <property type="match status" value="1"/>
</dbReference>
<dbReference type="CDD" id="cd02440">
    <property type="entry name" value="AdoMet_MTases"/>
    <property type="match status" value="1"/>
</dbReference>
<sequence length="571" mass="65648">MSAREPRQMPSAIMTLGYCPHFEQFMDRTYNARNCEDQYRFPWKLLGSASFWYSSEYSEFVELSISRAFVTDWDLQKASGRSPEEELISPMEELKIRDGKGKKSIPNSALVPTSFGKRERAKHKSVKNDEYSIDCVQFDEYWERYGEYYINRTWLDILGKESPEDARTILLNKLSSMEIDPFLNREDVITSLSTLHDEEYSLSDEHWGRHVNEVKKGVRRLFELSKTKAAKKRCAAFIDAVCDILSSITQIILFQITGLGFVSDLEKKIKIDNNEERSENISDQALDEDVFYDVAYEFFDPHLSQKDATRIDSSERVHSESDPQTSSEPMTELSSIRFNFDPIRDKMLIGAEGRNMYPHDKSIKKYWFQRKRLFSRFDDGCLLDREGWYSVTPERIAEHIADRMVKREGSVILDAFAGIGGNSIQFALKGARVIAVDMDPIRLKCAKENARVYGVEDKIDFILGDFFSIASSWKDGNVTPRKVDAVFLSPPWGGPDYLTSEVFDIRKMTPDGVKIFDASYSISPNIAYFLPRNTKFEQLTTLCKSGKVEIEQASLNKKIKVITAYYGDLAQ</sequence>
<evidence type="ECO:0000256" key="1">
    <source>
        <dbReference type="ARBA" id="ARBA00004408"/>
    </source>
</evidence>
<evidence type="ECO:0000256" key="8">
    <source>
        <dbReference type="ARBA" id="ARBA00022679"/>
    </source>
</evidence>
<evidence type="ECO:0000256" key="13">
    <source>
        <dbReference type="ARBA" id="ARBA00025783"/>
    </source>
</evidence>
<evidence type="ECO:0000256" key="2">
    <source>
        <dbReference type="ARBA" id="ARBA00004496"/>
    </source>
</evidence>
<accession>A0A8R1UV81</accession>
<keyword evidence="12" id="KW-0539">Nucleus</keyword>
<evidence type="ECO:0000256" key="19">
    <source>
        <dbReference type="ARBA" id="ARBA00057179"/>
    </source>
</evidence>
<evidence type="ECO:0000256" key="18">
    <source>
        <dbReference type="ARBA" id="ARBA00049790"/>
    </source>
</evidence>
<keyword evidence="10" id="KW-0805">Transcription regulation</keyword>
<comment type="catalytic activity">
    <reaction evidence="15">
        <text>a 5'-end (N(7)-methyl 5'-triphosphoguanosine)-ribonucleoside in snoRNA + S-adenosyl-L-methionine = a 5'-end (N(2),N(7)-dimethyl 5'-triphosphoguanosine)-ribonucleoside in snoRNA + S-adenosyl-L-homocysteine + H(+)</text>
        <dbReference type="Rhea" id="RHEA:78475"/>
        <dbReference type="Rhea" id="RHEA-COMP:19086"/>
        <dbReference type="Rhea" id="RHEA-COMP:19088"/>
        <dbReference type="ChEBI" id="CHEBI:15378"/>
        <dbReference type="ChEBI" id="CHEBI:57856"/>
        <dbReference type="ChEBI" id="CHEBI:59789"/>
        <dbReference type="ChEBI" id="CHEBI:156461"/>
        <dbReference type="ChEBI" id="CHEBI:172880"/>
    </reaction>
    <physiologicalReaction direction="left-to-right" evidence="15">
        <dbReference type="Rhea" id="RHEA:78476"/>
    </physiologicalReaction>
</comment>
<dbReference type="Pfam" id="PF09445">
    <property type="entry name" value="Methyltransf_15"/>
    <property type="match status" value="1"/>
</dbReference>
<feature type="compositionally biased region" description="Polar residues" evidence="23">
    <location>
        <begin position="322"/>
        <end position="331"/>
    </location>
</feature>
<dbReference type="Proteomes" id="UP000005239">
    <property type="component" value="Unassembled WGS sequence"/>
</dbReference>
<evidence type="ECO:0000256" key="20">
    <source>
        <dbReference type="ARBA" id="ARBA00064494"/>
    </source>
</evidence>
<feature type="region of interest" description="Disordered" evidence="23">
    <location>
        <begin position="309"/>
        <end position="331"/>
    </location>
</feature>
<keyword evidence="11" id="KW-0804">Transcription</keyword>
<proteinExistence type="inferred from homology"/>
<evidence type="ECO:0000256" key="7">
    <source>
        <dbReference type="ARBA" id="ARBA00022603"/>
    </source>
</evidence>
<dbReference type="PANTHER" id="PTHR14741:SF32">
    <property type="entry name" value="TRIMETHYLGUANOSINE SYNTHASE"/>
    <property type="match status" value="1"/>
</dbReference>
<evidence type="ECO:0000256" key="4">
    <source>
        <dbReference type="ARBA" id="ARBA00018517"/>
    </source>
</evidence>
<comment type="subunit">
    <text evidence="20">May form homooligomers. Interacts with CREBBP/CBP, EED/WAIT1, EP300/P300, NCOA6/PRIP, PPARBP/PBP and SMN.</text>
</comment>
<evidence type="ECO:0000256" key="21">
    <source>
        <dbReference type="ARBA" id="ARBA00079339"/>
    </source>
</evidence>
<comment type="similarity">
    <text evidence="13">Belongs to the methyltransferase superfamily. Trimethylguanosine synthase family.</text>
</comment>
<dbReference type="InterPro" id="IPR029063">
    <property type="entry name" value="SAM-dependent_MTases_sf"/>
</dbReference>
<evidence type="ECO:0000256" key="11">
    <source>
        <dbReference type="ARBA" id="ARBA00023163"/>
    </source>
</evidence>
<dbReference type="SUPFAM" id="SSF53335">
    <property type="entry name" value="S-adenosyl-L-methionine-dependent methyltransferases"/>
    <property type="match status" value="1"/>
</dbReference>
<keyword evidence="25" id="KW-1185">Reference proteome</keyword>
<evidence type="ECO:0000313" key="24">
    <source>
        <dbReference type="EnsemblMetazoa" id="PPA39692.1"/>
    </source>
</evidence>
<dbReference type="GO" id="GO:0005730">
    <property type="term" value="C:nucleolus"/>
    <property type="evidence" value="ECO:0007669"/>
    <property type="project" value="UniProtKB-SubCell"/>
</dbReference>
<evidence type="ECO:0000256" key="9">
    <source>
        <dbReference type="ARBA" id="ARBA00022691"/>
    </source>
</evidence>
<name>A0A2A6BDI8_PRIPA</name>
<comment type="subcellular location">
    <subcellularLocation>
        <location evidence="2">Cytoplasm</location>
    </subcellularLocation>
    <subcellularLocation>
        <location evidence="1">Nucleus</location>
        <location evidence="1">Cajal body</location>
    </subcellularLocation>
    <subcellularLocation>
        <location evidence="3">Nucleus</location>
        <location evidence="3">Nucleolus</location>
    </subcellularLocation>
</comment>
<keyword evidence="7" id="KW-0489">Methyltransferase</keyword>
<evidence type="ECO:0000256" key="17">
    <source>
        <dbReference type="ARBA" id="ARBA00049075"/>
    </source>
</evidence>
<evidence type="ECO:0000256" key="5">
    <source>
        <dbReference type="ARBA" id="ARBA00022490"/>
    </source>
</evidence>
<evidence type="ECO:0000256" key="15">
    <source>
        <dbReference type="ARBA" id="ARBA00048740"/>
    </source>
</evidence>